<dbReference type="GO" id="GO:0016791">
    <property type="term" value="F:phosphatase activity"/>
    <property type="evidence" value="ECO:0007669"/>
    <property type="project" value="TreeGrafter"/>
</dbReference>
<keyword evidence="1" id="KW-0378">Hydrolase</keyword>
<protein>
    <submittedName>
        <fullName evidence="4">Serine phosphatase RsbU</fullName>
    </submittedName>
</protein>
<dbReference type="SMART" id="SM00448">
    <property type="entry name" value="REC"/>
    <property type="match status" value="1"/>
</dbReference>
<dbReference type="PROSITE" id="PS50110">
    <property type="entry name" value="RESPONSE_REGULATORY"/>
    <property type="match status" value="1"/>
</dbReference>
<dbReference type="Proteomes" id="UP000037178">
    <property type="component" value="Unassembled WGS sequence"/>
</dbReference>
<gene>
    <name evidence="4" type="ORF">AIOL_003865</name>
</gene>
<evidence type="ECO:0000313" key="4">
    <source>
        <dbReference type="EMBL" id="KMW58884.1"/>
    </source>
</evidence>
<dbReference type="Pfam" id="PF07228">
    <property type="entry name" value="SpoIIE"/>
    <property type="match status" value="1"/>
</dbReference>
<proteinExistence type="predicted"/>
<dbReference type="InterPro" id="IPR036457">
    <property type="entry name" value="PPM-type-like_dom_sf"/>
</dbReference>
<reference evidence="4 5" key="1">
    <citation type="submission" date="2015-06" db="EMBL/GenBank/DDBJ databases">
        <title>Draft genome sequence of an Alphaproteobacteria species associated to the Mediterranean sponge Oscarella lobularis.</title>
        <authorList>
            <person name="Jourda C."/>
            <person name="Santini S."/>
            <person name="Claverie J.-M."/>
        </authorList>
    </citation>
    <scope>NUCLEOTIDE SEQUENCE [LARGE SCALE GENOMIC DNA]</scope>
    <source>
        <strain evidence="4">IGS</strain>
    </source>
</reference>
<dbReference type="SMART" id="SM00331">
    <property type="entry name" value="PP2C_SIG"/>
    <property type="match status" value="1"/>
</dbReference>
<dbReference type="InterPro" id="IPR001932">
    <property type="entry name" value="PPM-type_phosphatase-like_dom"/>
</dbReference>
<feature type="domain" description="Response regulatory" evidence="3">
    <location>
        <begin position="25"/>
        <end position="141"/>
    </location>
</feature>
<evidence type="ECO:0000259" key="3">
    <source>
        <dbReference type="PROSITE" id="PS50110"/>
    </source>
</evidence>
<dbReference type="GO" id="GO:0000160">
    <property type="term" value="P:phosphorelay signal transduction system"/>
    <property type="evidence" value="ECO:0007669"/>
    <property type="project" value="InterPro"/>
</dbReference>
<accession>A0A0J9EB29</accession>
<dbReference type="InterPro" id="IPR011006">
    <property type="entry name" value="CheY-like_superfamily"/>
</dbReference>
<dbReference type="Gene3D" id="3.60.40.10">
    <property type="entry name" value="PPM-type phosphatase domain"/>
    <property type="match status" value="1"/>
</dbReference>
<dbReference type="PATRIC" id="fig|1675527.3.peg.4053"/>
<dbReference type="Pfam" id="PF00072">
    <property type="entry name" value="Response_reg"/>
    <property type="match status" value="1"/>
</dbReference>
<feature type="modified residue" description="4-aspartylphosphate" evidence="2">
    <location>
        <position position="74"/>
    </location>
</feature>
<evidence type="ECO:0000256" key="1">
    <source>
        <dbReference type="ARBA" id="ARBA00022801"/>
    </source>
</evidence>
<evidence type="ECO:0000256" key="2">
    <source>
        <dbReference type="PROSITE-ProRule" id="PRU00169"/>
    </source>
</evidence>
<dbReference type="InterPro" id="IPR052016">
    <property type="entry name" value="Bact_Sigma-Reg"/>
</dbReference>
<dbReference type="OrthoDB" id="9811749at2"/>
<dbReference type="SUPFAM" id="SSF52172">
    <property type="entry name" value="CheY-like"/>
    <property type="match status" value="1"/>
</dbReference>
<dbReference type="InterPro" id="IPR001789">
    <property type="entry name" value="Sig_transdc_resp-reg_receiver"/>
</dbReference>
<evidence type="ECO:0000313" key="5">
    <source>
        <dbReference type="Proteomes" id="UP000037178"/>
    </source>
</evidence>
<comment type="caution">
    <text evidence="4">The sequence shown here is derived from an EMBL/GenBank/DDBJ whole genome shotgun (WGS) entry which is preliminary data.</text>
</comment>
<name>A0A0J9EB29_9RHOB</name>
<sequence length="426" mass="46521">MSFDALSQFAKHPLPPRLDEAQQETILVVDDSRAQRRLVSAQLGRWGYHVVEAASGEEALEICQADCPDFVVSDWMMPGMSGLELCRRYRALRGDRYGYFILLTSKSEKGEVAEGLDVGADDFLTKPFNAAELRSRIRAGQRILEMERELTEKKRLVTTTLEELRVLYDAIDRDLVEARKLQQSLVPDRHCAFSGADVSMLLKPAGHVGGDLVGVFPVSETEIGIYSLDVSGHGIASALITARLAGQLSGSSPKQNAAIKRGADGALVMRSPAAVCETLNKLILDEIETEHYFTILLGRVNLATGEVTLAQAGHPHPVIQRVDGSIEFLGQGGLPIGLVPGAEFTEFEVTLNPGDRLLLGSDGITECESVSGQMLEDEGLERLLRANRNLSGLKFFEALMWDLSSYAGDQDFADDVSAVLLEYRGL</sequence>
<keyword evidence="5" id="KW-1185">Reference proteome</keyword>
<keyword evidence="2" id="KW-0597">Phosphoprotein</keyword>
<dbReference type="Gene3D" id="3.40.50.2300">
    <property type="match status" value="1"/>
</dbReference>
<dbReference type="SUPFAM" id="SSF81606">
    <property type="entry name" value="PP2C-like"/>
    <property type="match status" value="1"/>
</dbReference>
<dbReference type="STRING" id="1675527.AIOL_003865"/>
<dbReference type="PANTHER" id="PTHR43156:SF2">
    <property type="entry name" value="STAGE II SPORULATION PROTEIN E"/>
    <property type="match status" value="1"/>
</dbReference>
<dbReference type="PANTHER" id="PTHR43156">
    <property type="entry name" value="STAGE II SPORULATION PROTEIN E-RELATED"/>
    <property type="match status" value="1"/>
</dbReference>
<dbReference type="AlphaFoldDB" id="A0A0J9EB29"/>
<organism evidence="4 5">
    <name type="scientific">Candidatus Rhodobacter oscarellae</name>
    <dbReference type="NCBI Taxonomy" id="1675527"/>
    <lineage>
        <taxon>Bacteria</taxon>
        <taxon>Pseudomonadati</taxon>
        <taxon>Pseudomonadota</taxon>
        <taxon>Alphaproteobacteria</taxon>
        <taxon>Rhodobacterales</taxon>
        <taxon>Rhodobacter group</taxon>
        <taxon>Rhodobacter</taxon>
    </lineage>
</organism>
<dbReference type="EMBL" id="LFTY01000002">
    <property type="protein sequence ID" value="KMW58884.1"/>
    <property type="molecule type" value="Genomic_DNA"/>
</dbReference>